<evidence type="ECO:0000313" key="2">
    <source>
        <dbReference type="Proteomes" id="UP000185783"/>
    </source>
</evidence>
<accession>A0A1U7JL36</accession>
<reference evidence="1 2" key="1">
    <citation type="submission" date="2016-03" db="EMBL/GenBank/DDBJ databases">
        <title>Genome sequence of Nesiotobacter sp. nov., a moderately halophilic alphaproteobacterium isolated from the Yellow Sea, China.</title>
        <authorList>
            <person name="Zhang G."/>
            <person name="Zhang R."/>
        </authorList>
    </citation>
    <scope>NUCLEOTIDE SEQUENCE [LARGE SCALE GENOMIC DNA]</scope>
    <source>
        <strain evidence="1 2">WB1-6</strain>
    </source>
</reference>
<keyword evidence="2" id="KW-1185">Reference proteome</keyword>
<evidence type="ECO:0000313" key="1">
    <source>
        <dbReference type="EMBL" id="OKL45453.1"/>
    </source>
</evidence>
<comment type="caution">
    <text evidence="1">The sequence shown here is derived from an EMBL/GenBank/DDBJ whole genome shotgun (WGS) entry which is preliminary data.</text>
</comment>
<name>A0A1U7JL36_9HYPH</name>
<sequence>MQWFLGNSSNNQTIARLGSQAPWVGWSSNFTNQKHSTNTPQAPKQIEEVSSTTIVILLVAFLFKGLKKNTWKVISFKKGRHPQLLTSS</sequence>
<dbReference type="AlphaFoldDB" id="A0A1U7JL36"/>
<dbReference type="EMBL" id="LVVZ01000005">
    <property type="protein sequence ID" value="OKL45453.1"/>
    <property type="molecule type" value="Genomic_DNA"/>
</dbReference>
<organism evidence="1 2">
    <name type="scientific">Pseudovibrio exalbescens</name>
    <dbReference type="NCBI Taxonomy" id="197461"/>
    <lineage>
        <taxon>Bacteria</taxon>
        <taxon>Pseudomonadati</taxon>
        <taxon>Pseudomonadota</taxon>
        <taxon>Alphaproteobacteria</taxon>
        <taxon>Hyphomicrobiales</taxon>
        <taxon>Stappiaceae</taxon>
        <taxon>Pseudovibrio</taxon>
    </lineage>
</organism>
<protein>
    <submittedName>
        <fullName evidence="1">Uncharacterized protein</fullName>
    </submittedName>
</protein>
<gene>
    <name evidence="1" type="ORF">A3843_03790</name>
</gene>
<proteinExistence type="predicted"/>
<dbReference type="Proteomes" id="UP000185783">
    <property type="component" value="Unassembled WGS sequence"/>
</dbReference>